<evidence type="ECO:0000313" key="9">
    <source>
        <dbReference type="EMBL" id="MFC5402771.1"/>
    </source>
</evidence>
<accession>A0ABW0HNZ7</accession>
<dbReference type="PROSITE" id="PS50928">
    <property type="entry name" value="ABC_TM1"/>
    <property type="match status" value="1"/>
</dbReference>
<dbReference type="EMBL" id="JBHSMI010000015">
    <property type="protein sequence ID" value="MFC5402771.1"/>
    <property type="molecule type" value="Genomic_DNA"/>
</dbReference>
<evidence type="ECO:0000256" key="6">
    <source>
        <dbReference type="ARBA" id="ARBA00023136"/>
    </source>
</evidence>
<feature type="transmembrane region" description="Helical" evidence="7">
    <location>
        <begin position="294"/>
        <end position="314"/>
    </location>
</feature>
<dbReference type="InterPro" id="IPR000515">
    <property type="entry name" value="MetI-like"/>
</dbReference>
<evidence type="ECO:0000256" key="4">
    <source>
        <dbReference type="ARBA" id="ARBA00022692"/>
    </source>
</evidence>
<dbReference type="Pfam" id="PF00528">
    <property type="entry name" value="BPD_transp_1"/>
    <property type="match status" value="1"/>
</dbReference>
<dbReference type="Proteomes" id="UP001596113">
    <property type="component" value="Unassembled WGS sequence"/>
</dbReference>
<dbReference type="SUPFAM" id="SSF161098">
    <property type="entry name" value="MetI-like"/>
    <property type="match status" value="1"/>
</dbReference>
<keyword evidence="4 7" id="KW-0812">Transmembrane</keyword>
<sequence>MDIKFGFGKPLTRQKPAFLSRPVVRRIVYYRYFYLLLLPAAILYIVFSYIPMYGAVLAFKDFHFKKGILGSPWTSMHGFQHFHDLLDDASFHKAFWNTLILSLGRIIFQFPVPIVLAILINEIRRQKFRRFVQTVFTFPHFVSWVVVAGLAFNILADAGVLNQIIVALGGEKINLLTQASTFRPLLFVTDSWKEAGWLTIIYLAAISGINPSLYEAAIVDGANRFQLIRHITLPAIKSVIGILLILQIANSFSYGFDQIFNLYNPAVYDVADTIDTYVYRRSFVSGLDFGTSTAIGLFKSAISLTLLFSANVLVRRGTGKGLY</sequence>
<protein>
    <submittedName>
        <fullName evidence="9">ABC transporter permease</fullName>
    </submittedName>
</protein>
<evidence type="ECO:0000256" key="1">
    <source>
        <dbReference type="ARBA" id="ARBA00004651"/>
    </source>
</evidence>
<keyword evidence="2 7" id="KW-0813">Transport</keyword>
<keyword evidence="6 7" id="KW-0472">Membrane</keyword>
<evidence type="ECO:0000256" key="5">
    <source>
        <dbReference type="ARBA" id="ARBA00022989"/>
    </source>
</evidence>
<feature type="transmembrane region" description="Helical" evidence="7">
    <location>
        <begin position="235"/>
        <end position="256"/>
    </location>
</feature>
<organism evidence="9 10">
    <name type="scientific">Cohnella soli</name>
    <dbReference type="NCBI Taxonomy" id="425005"/>
    <lineage>
        <taxon>Bacteria</taxon>
        <taxon>Bacillati</taxon>
        <taxon>Bacillota</taxon>
        <taxon>Bacilli</taxon>
        <taxon>Bacillales</taxon>
        <taxon>Paenibacillaceae</taxon>
        <taxon>Cohnella</taxon>
    </lineage>
</organism>
<dbReference type="InterPro" id="IPR035906">
    <property type="entry name" value="MetI-like_sf"/>
</dbReference>
<comment type="similarity">
    <text evidence="7">Belongs to the binding-protein-dependent transport system permease family.</text>
</comment>
<proteinExistence type="inferred from homology"/>
<dbReference type="Gene3D" id="1.10.3720.10">
    <property type="entry name" value="MetI-like"/>
    <property type="match status" value="1"/>
</dbReference>
<evidence type="ECO:0000256" key="7">
    <source>
        <dbReference type="RuleBase" id="RU363032"/>
    </source>
</evidence>
<evidence type="ECO:0000259" key="8">
    <source>
        <dbReference type="PROSITE" id="PS50928"/>
    </source>
</evidence>
<dbReference type="RefSeq" id="WP_378131537.1">
    <property type="nucleotide sequence ID" value="NZ_JBHSMI010000015.1"/>
</dbReference>
<keyword evidence="10" id="KW-1185">Reference proteome</keyword>
<feature type="domain" description="ABC transmembrane type-1" evidence="8">
    <location>
        <begin position="95"/>
        <end position="310"/>
    </location>
</feature>
<feature type="transmembrane region" description="Helical" evidence="7">
    <location>
        <begin position="195"/>
        <end position="214"/>
    </location>
</feature>
<keyword evidence="3" id="KW-1003">Cell membrane</keyword>
<comment type="caution">
    <text evidence="9">The sequence shown here is derived from an EMBL/GenBank/DDBJ whole genome shotgun (WGS) entry which is preliminary data.</text>
</comment>
<evidence type="ECO:0000313" key="10">
    <source>
        <dbReference type="Proteomes" id="UP001596113"/>
    </source>
</evidence>
<dbReference type="CDD" id="cd06261">
    <property type="entry name" value="TM_PBP2"/>
    <property type="match status" value="1"/>
</dbReference>
<feature type="transmembrane region" description="Helical" evidence="7">
    <location>
        <begin position="94"/>
        <end position="119"/>
    </location>
</feature>
<feature type="transmembrane region" description="Helical" evidence="7">
    <location>
        <begin position="29"/>
        <end position="50"/>
    </location>
</feature>
<reference evidence="10" key="1">
    <citation type="journal article" date="2019" name="Int. J. Syst. Evol. Microbiol.">
        <title>The Global Catalogue of Microorganisms (GCM) 10K type strain sequencing project: providing services to taxonomists for standard genome sequencing and annotation.</title>
        <authorList>
            <consortium name="The Broad Institute Genomics Platform"/>
            <consortium name="The Broad Institute Genome Sequencing Center for Infectious Disease"/>
            <person name="Wu L."/>
            <person name="Ma J."/>
        </authorList>
    </citation>
    <scope>NUCLEOTIDE SEQUENCE [LARGE SCALE GENOMIC DNA]</scope>
    <source>
        <strain evidence="10">CGMCC 1.18575</strain>
    </source>
</reference>
<evidence type="ECO:0000256" key="3">
    <source>
        <dbReference type="ARBA" id="ARBA00022475"/>
    </source>
</evidence>
<feature type="transmembrane region" description="Helical" evidence="7">
    <location>
        <begin position="131"/>
        <end position="152"/>
    </location>
</feature>
<dbReference type="InterPro" id="IPR050809">
    <property type="entry name" value="UgpAE/MalFG_permease"/>
</dbReference>
<dbReference type="PANTHER" id="PTHR43227:SF11">
    <property type="entry name" value="BLL4140 PROTEIN"/>
    <property type="match status" value="1"/>
</dbReference>
<evidence type="ECO:0000256" key="2">
    <source>
        <dbReference type="ARBA" id="ARBA00022448"/>
    </source>
</evidence>
<dbReference type="PANTHER" id="PTHR43227">
    <property type="entry name" value="BLL4140 PROTEIN"/>
    <property type="match status" value="1"/>
</dbReference>
<name>A0ABW0HNZ7_9BACL</name>
<keyword evidence="5 7" id="KW-1133">Transmembrane helix</keyword>
<gene>
    <name evidence="9" type="ORF">ACFPOF_08460</name>
</gene>
<comment type="subcellular location">
    <subcellularLocation>
        <location evidence="1 7">Cell membrane</location>
        <topology evidence="1 7">Multi-pass membrane protein</topology>
    </subcellularLocation>
</comment>